<dbReference type="Gene3D" id="3.40.630.190">
    <property type="entry name" value="LCP protein"/>
    <property type="match status" value="1"/>
</dbReference>
<comment type="similarity">
    <text evidence="1">Belongs to the LytR/CpsA/Psr (LCP) family.</text>
</comment>
<feature type="region of interest" description="Disordered" evidence="2">
    <location>
        <begin position="1"/>
        <end position="113"/>
    </location>
</feature>
<keyword evidence="3" id="KW-0472">Membrane</keyword>
<keyword evidence="3" id="KW-1133">Transmembrane helix</keyword>
<dbReference type="AlphaFoldDB" id="A0A1Q2HZH7"/>
<evidence type="ECO:0000259" key="4">
    <source>
        <dbReference type="Pfam" id="PF03816"/>
    </source>
</evidence>
<dbReference type="OrthoDB" id="9782542at2"/>
<evidence type="ECO:0000313" key="5">
    <source>
        <dbReference type="EMBL" id="AQQ16248.1"/>
    </source>
</evidence>
<keyword evidence="6" id="KW-1185">Reference proteome</keyword>
<dbReference type="NCBIfam" id="TIGR00350">
    <property type="entry name" value="lytR_cpsA_psr"/>
    <property type="match status" value="1"/>
</dbReference>
<organism evidence="5 6">
    <name type="scientific">Corynebacterium glaucum</name>
    <dbReference type="NCBI Taxonomy" id="187491"/>
    <lineage>
        <taxon>Bacteria</taxon>
        <taxon>Bacillati</taxon>
        <taxon>Actinomycetota</taxon>
        <taxon>Actinomycetes</taxon>
        <taxon>Mycobacteriales</taxon>
        <taxon>Corynebacteriaceae</taxon>
        <taxon>Corynebacterium</taxon>
    </lineage>
</organism>
<dbReference type="PANTHER" id="PTHR33392">
    <property type="entry name" value="POLYISOPRENYL-TEICHOIC ACID--PEPTIDOGLYCAN TEICHOIC ACID TRANSFERASE TAGU"/>
    <property type="match status" value="1"/>
</dbReference>
<feature type="region of interest" description="Disordered" evidence="2">
    <location>
        <begin position="132"/>
        <end position="151"/>
    </location>
</feature>
<dbReference type="RefSeq" id="WP_095660824.1">
    <property type="nucleotide sequence ID" value="NZ_CP019688.1"/>
</dbReference>
<proteinExistence type="inferred from homology"/>
<dbReference type="Pfam" id="PF03816">
    <property type="entry name" value="LytR_cpsA_psr"/>
    <property type="match status" value="1"/>
</dbReference>
<reference evidence="5 6" key="1">
    <citation type="submission" date="2016-12" db="EMBL/GenBank/DDBJ databases">
        <authorList>
            <person name="Song W.-J."/>
            <person name="Kurnit D.M."/>
        </authorList>
    </citation>
    <scope>NUCLEOTIDE SEQUENCE [LARGE SCALE GENOMIC DNA]</scope>
    <source>
        <strain evidence="5 6">DSM 30827</strain>
    </source>
</reference>
<dbReference type="PANTHER" id="PTHR33392:SF6">
    <property type="entry name" value="POLYISOPRENYL-TEICHOIC ACID--PEPTIDOGLYCAN TEICHOIC ACID TRANSFERASE TAGU"/>
    <property type="match status" value="1"/>
</dbReference>
<sequence>MSTTGHSPHSNDPRDNLGDYVLGKDGRPIVDRYGRPVRRREASAKQPERPRGEYEPRRTPHQQRQEQQRQAAREQTRVVPQQEARPRPRQQMPSPATQQRPVQQRVRAQQRQVQHSPHVYDAYHDEPAVDVPMHVESGGRSQVSRRSRRRRKAKAPGCFAILATLLVLTLVGGLLLDARMSRIQAMPADRVANTSGTNWLLVGSDSRTGLTENDVERLGTGGDIGSTRTDTVMLLHIPRSGKATLVSLPRDSYVEIPGYGYDKLNAAFAYGGAPLLVNTVEQATGLRVHRYAEIGMGGLANVVDAVGGVEICVAEPIDDPLANINLQPGCQNMDGATGLGYVRTRATAQGDLDRVARQREFLGALMSKVMSPGVLLNPFRLIPLAWTVPSMFVVNQGDHIWNLARIPLAMRGGLETETIPLGGFMDTEVGNVVLWDEAAAAELFNSLR</sequence>
<evidence type="ECO:0000256" key="3">
    <source>
        <dbReference type="SAM" id="Phobius"/>
    </source>
</evidence>
<evidence type="ECO:0000256" key="1">
    <source>
        <dbReference type="ARBA" id="ARBA00006068"/>
    </source>
</evidence>
<accession>A0A1Q2HZH7</accession>
<feature type="compositionally biased region" description="Low complexity" evidence="2">
    <location>
        <begin position="77"/>
        <end position="113"/>
    </location>
</feature>
<evidence type="ECO:0000256" key="2">
    <source>
        <dbReference type="SAM" id="MobiDB-lite"/>
    </source>
</evidence>
<gene>
    <name evidence="5" type="primary">ywtF</name>
    <name evidence="5" type="ORF">CGLAU_11585</name>
</gene>
<name>A0A1Q2HZH7_9CORY</name>
<keyword evidence="3" id="KW-0812">Transmembrane</keyword>
<dbReference type="InterPro" id="IPR050922">
    <property type="entry name" value="LytR/CpsA/Psr_CW_biosynth"/>
</dbReference>
<feature type="transmembrane region" description="Helical" evidence="3">
    <location>
        <begin position="155"/>
        <end position="176"/>
    </location>
</feature>
<evidence type="ECO:0000313" key="6">
    <source>
        <dbReference type="Proteomes" id="UP000217209"/>
    </source>
</evidence>
<dbReference type="KEGG" id="cgv:CGLAU_11585"/>
<dbReference type="InterPro" id="IPR004474">
    <property type="entry name" value="LytR_CpsA_psr"/>
</dbReference>
<feature type="domain" description="Cell envelope-related transcriptional attenuator" evidence="4">
    <location>
        <begin position="228"/>
        <end position="370"/>
    </location>
</feature>
<feature type="compositionally biased region" description="Basic and acidic residues" evidence="2">
    <location>
        <begin position="9"/>
        <end position="76"/>
    </location>
</feature>
<dbReference type="EMBL" id="CP019688">
    <property type="protein sequence ID" value="AQQ16248.1"/>
    <property type="molecule type" value="Genomic_DNA"/>
</dbReference>
<protein>
    <submittedName>
        <fullName evidence="5">Putative transcriptional regulator YwtF</fullName>
    </submittedName>
</protein>
<dbReference type="Proteomes" id="UP000217209">
    <property type="component" value="Chromosome"/>
</dbReference>